<dbReference type="Pfam" id="PF13577">
    <property type="entry name" value="SnoaL_4"/>
    <property type="match status" value="1"/>
</dbReference>
<dbReference type="SUPFAM" id="SSF54427">
    <property type="entry name" value="NTF2-like"/>
    <property type="match status" value="1"/>
</dbReference>
<organism evidence="2">
    <name type="scientific">freshwater metagenome</name>
    <dbReference type="NCBI Taxonomy" id="449393"/>
    <lineage>
        <taxon>unclassified sequences</taxon>
        <taxon>metagenomes</taxon>
        <taxon>ecological metagenomes</taxon>
    </lineage>
</organism>
<dbReference type="EMBL" id="CAEZTS010000120">
    <property type="protein sequence ID" value="CAB4585122.1"/>
    <property type="molecule type" value="Genomic_DNA"/>
</dbReference>
<dbReference type="AlphaFoldDB" id="A0A6J6F866"/>
<dbReference type="InterPro" id="IPR032710">
    <property type="entry name" value="NTF2-like_dom_sf"/>
</dbReference>
<feature type="domain" description="SnoaL-like" evidence="1">
    <location>
        <begin position="10"/>
        <end position="134"/>
    </location>
</feature>
<reference evidence="2" key="1">
    <citation type="submission" date="2020-05" db="EMBL/GenBank/DDBJ databases">
        <authorList>
            <person name="Chiriac C."/>
            <person name="Salcher M."/>
            <person name="Ghai R."/>
            <person name="Kavagutti S V."/>
        </authorList>
    </citation>
    <scope>NUCLEOTIDE SEQUENCE</scope>
</reference>
<evidence type="ECO:0000313" key="2">
    <source>
        <dbReference type="EMBL" id="CAB4585122.1"/>
    </source>
</evidence>
<evidence type="ECO:0000259" key="1">
    <source>
        <dbReference type="Pfam" id="PF13577"/>
    </source>
</evidence>
<sequence>MSDSIEQRLRRLEDLQEIHQLFIDYGSALDAGDFARYASLFARDGEILLGPMGRATGPTAIEELMRRTLEGRVGESVHIISSPQVTLDGDRATSQVMWTVIHRGKDGRPRLTMIGRHHDDLVREDGRWRFHKRHGTVDIPSTYGTPDLD</sequence>
<dbReference type="InterPro" id="IPR011944">
    <property type="entry name" value="Steroid_delta5-4_isomerase"/>
</dbReference>
<name>A0A6J6F866_9ZZZZ</name>
<protein>
    <submittedName>
        <fullName evidence="2">Unannotated protein</fullName>
    </submittedName>
</protein>
<dbReference type="InterPro" id="IPR037401">
    <property type="entry name" value="SnoaL-like"/>
</dbReference>
<gene>
    <name evidence="2" type="ORF">UFOPK1722_01296</name>
</gene>
<dbReference type="Gene3D" id="3.10.450.50">
    <property type="match status" value="1"/>
</dbReference>
<proteinExistence type="predicted"/>
<dbReference type="NCBIfam" id="TIGR02246">
    <property type="entry name" value="SgcJ/EcaC family oxidoreductase"/>
    <property type="match status" value="1"/>
</dbReference>
<dbReference type="CDD" id="cd00531">
    <property type="entry name" value="NTF2_like"/>
    <property type="match status" value="1"/>
</dbReference>
<accession>A0A6J6F866</accession>